<evidence type="ECO:0000313" key="2">
    <source>
        <dbReference type="EMBL" id="PMD67705.1"/>
    </source>
</evidence>
<dbReference type="RefSeq" id="XP_024744609.1">
    <property type="nucleotide sequence ID" value="XM_024887774.1"/>
</dbReference>
<sequence>MPDNTVFDPTDKGTLWPNKDPLRKQGSTFKPMQLPEFGWEITLPEDVSPDNSITLFTIYYTPKIIDLIVKKTNNYMRKPQDESCPYIRANDWYPICYREIYIYLAIRIYISLHMDNEIADYWIIKDITSEHPITKYLSRNRFQELHMRVRFHGNQEQGLYEKQVEALSRHIQEVNLRVWKPGRDLAVDEIIVRFEGRLKETTTIPNKPIPTGYKVWGAAQRGFLLVWNWHIPG</sequence>
<keyword evidence="3" id="KW-1185">Reference proteome</keyword>
<organism evidence="2 3">
    <name type="scientific">Hyaloscypha bicolor E</name>
    <dbReference type="NCBI Taxonomy" id="1095630"/>
    <lineage>
        <taxon>Eukaryota</taxon>
        <taxon>Fungi</taxon>
        <taxon>Dikarya</taxon>
        <taxon>Ascomycota</taxon>
        <taxon>Pezizomycotina</taxon>
        <taxon>Leotiomycetes</taxon>
        <taxon>Helotiales</taxon>
        <taxon>Hyaloscyphaceae</taxon>
        <taxon>Hyaloscypha</taxon>
        <taxon>Hyaloscypha bicolor</taxon>
    </lineage>
</organism>
<gene>
    <name evidence="2" type="ORF">K444DRAFT_690653</name>
</gene>
<proteinExistence type="predicted"/>
<dbReference type="STRING" id="1095630.A0A2J6TXH6"/>
<dbReference type="InterPro" id="IPR029526">
    <property type="entry name" value="PGBD"/>
</dbReference>
<feature type="domain" description="PiggyBac transposable element-derived protein" evidence="1">
    <location>
        <begin position="53"/>
        <end position="220"/>
    </location>
</feature>
<dbReference type="InParanoid" id="A0A2J6TXH6"/>
<evidence type="ECO:0000313" key="3">
    <source>
        <dbReference type="Proteomes" id="UP000235371"/>
    </source>
</evidence>
<name>A0A2J6TXH6_9HELO</name>
<dbReference type="OrthoDB" id="3563179at2759"/>
<accession>A0A2J6TXH6</accession>
<dbReference type="Pfam" id="PF13843">
    <property type="entry name" value="DDE_Tnp_1_7"/>
    <property type="match status" value="1"/>
</dbReference>
<dbReference type="EMBL" id="KZ613740">
    <property type="protein sequence ID" value="PMD67705.1"/>
    <property type="molecule type" value="Genomic_DNA"/>
</dbReference>
<dbReference type="GeneID" id="36595850"/>
<dbReference type="PANTHER" id="PTHR46599:SF3">
    <property type="entry name" value="PIGGYBAC TRANSPOSABLE ELEMENT-DERIVED PROTEIN 4"/>
    <property type="match status" value="1"/>
</dbReference>
<dbReference type="PANTHER" id="PTHR46599">
    <property type="entry name" value="PIGGYBAC TRANSPOSABLE ELEMENT-DERIVED PROTEIN 4"/>
    <property type="match status" value="1"/>
</dbReference>
<dbReference type="AlphaFoldDB" id="A0A2J6TXH6"/>
<protein>
    <recommendedName>
        <fullName evidence="1">PiggyBac transposable element-derived protein domain-containing protein</fullName>
    </recommendedName>
</protein>
<reference evidence="2 3" key="1">
    <citation type="submission" date="2016-04" db="EMBL/GenBank/DDBJ databases">
        <title>A degradative enzymes factory behind the ericoid mycorrhizal symbiosis.</title>
        <authorList>
            <consortium name="DOE Joint Genome Institute"/>
            <person name="Martino E."/>
            <person name="Morin E."/>
            <person name="Grelet G."/>
            <person name="Kuo A."/>
            <person name="Kohler A."/>
            <person name="Daghino S."/>
            <person name="Barry K."/>
            <person name="Choi C."/>
            <person name="Cichocki N."/>
            <person name="Clum A."/>
            <person name="Copeland A."/>
            <person name="Hainaut M."/>
            <person name="Haridas S."/>
            <person name="Labutti K."/>
            <person name="Lindquist E."/>
            <person name="Lipzen A."/>
            <person name="Khouja H.-R."/>
            <person name="Murat C."/>
            <person name="Ohm R."/>
            <person name="Olson A."/>
            <person name="Spatafora J."/>
            <person name="Veneault-Fourrey C."/>
            <person name="Henrissat B."/>
            <person name="Grigoriev I."/>
            <person name="Martin F."/>
            <person name="Perotto S."/>
        </authorList>
    </citation>
    <scope>NUCLEOTIDE SEQUENCE [LARGE SCALE GENOMIC DNA]</scope>
    <source>
        <strain evidence="2 3">E</strain>
    </source>
</reference>
<dbReference type="Proteomes" id="UP000235371">
    <property type="component" value="Unassembled WGS sequence"/>
</dbReference>
<evidence type="ECO:0000259" key="1">
    <source>
        <dbReference type="Pfam" id="PF13843"/>
    </source>
</evidence>